<keyword evidence="3" id="KW-0472">Membrane</keyword>
<feature type="transmembrane region" description="Helical" evidence="3">
    <location>
        <begin position="337"/>
        <end position="355"/>
    </location>
</feature>
<keyword evidence="3" id="KW-1133">Transmembrane helix</keyword>
<feature type="transmembrane region" description="Helical" evidence="3">
    <location>
        <begin position="233"/>
        <end position="258"/>
    </location>
</feature>
<feature type="transmembrane region" description="Helical" evidence="3">
    <location>
        <begin position="153"/>
        <end position="172"/>
    </location>
</feature>
<reference evidence="5" key="1">
    <citation type="submission" date="2020-03" db="EMBL/GenBank/DDBJ databases">
        <title>Complete genome sequence of sulfur-oxidizing bacterium skT11.</title>
        <authorList>
            <person name="Kanda M."/>
            <person name="Kojima H."/>
            <person name="Fukui M."/>
        </authorList>
    </citation>
    <scope>NUCLEOTIDE SEQUENCE [LARGE SCALE GENOMIC DNA]</scope>
    <source>
        <strain evidence="5">skT11</strain>
    </source>
</reference>
<proteinExistence type="predicted"/>
<name>A0A6F8VGW7_9PROT</name>
<evidence type="ECO:0000313" key="4">
    <source>
        <dbReference type="EMBL" id="BCB28347.1"/>
    </source>
</evidence>
<dbReference type="EMBL" id="AP022853">
    <property type="protein sequence ID" value="BCB28347.1"/>
    <property type="molecule type" value="Genomic_DNA"/>
</dbReference>
<feature type="transmembrane region" description="Helical" evidence="3">
    <location>
        <begin position="397"/>
        <end position="414"/>
    </location>
</feature>
<dbReference type="Proteomes" id="UP000502260">
    <property type="component" value="Chromosome"/>
</dbReference>
<feature type="transmembrane region" description="Helical" evidence="3">
    <location>
        <begin position="311"/>
        <end position="330"/>
    </location>
</feature>
<dbReference type="RefSeq" id="WP_173067580.1">
    <property type="nucleotide sequence ID" value="NZ_AP022853.1"/>
</dbReference>
<evidence type="ECO:0000256" key="1">
    <source>
        <dbReference type="ARBA" id="ARBA00022737"/>
    </source>
</evidence>
<accession>A0A6F8VGW7</accession>
<evidence type="ECO:0000313" key="5">
    <source>
        <dbReference type="Proteomes" id="UP000502260"/>
    </source>
</evidence>
<dbReference type="AlphaFoldDB" id="A0A6F8VGW7"/>
<evidence type="ECO:0000256" key="3">
    <source>
        <dbReference type="SAM" id="Phobius"/>
    </source>
</evidence>
<keyword evidence="1" id="KW-0677">Repeat</keyword>
<protein>
    <submittedName>
        <fullName evidence="4">Uncharacterized protein</fullName>
    </submittedName>
</protein>
<dbReference type="InterPro" id="IPR052346">
    <property type="entry name" value="O-mannosyl-transferase_TMTC"/>
</dbReference>
<feature type="transmembrane region" description="Helical" evidence="3">
    <location>
        <begin position="184"/>
        <end position="202"/>
    </location>
</feature>
<dbReference type="KEGG" id="slac:SKTS_32330"/>
<keyword evidence="2" id="KW-0802">TPR repeat</keyword>
<dbReference type="PANTHER" id="PTHR44227:SF3">
    <property type="entry name" value="PROTEIN O-MANNOSYL-TRANSFERASE TMTC4"/>
    <property type="match status" value="1"/>
</dbReference>
<feature type="transmembrane region" description="Helical" evidence="3">
    <location>
        <begin position="90"/>
        <end position="115"/>
    </location>
</feature>
<feature type="transmembrane region" description="Helical" evidence="3">
    <location>
        <begin position="279"/>
        <end position="299"/>
    </location>
</feature>
<dbReference type="PANTHER" id="PTHR44227">
    <property type="match status" value="1"/>
</dbReference>
<feature type="transmembrane region" description="Helical" evidence="3">
    <location>
        <begin position="367"/>
        <end position="385"/>
    </location>
</feature>
<keyword evidence="5" id="KW-1185">Reference proteome</keyword>
<gene>
    <name evidence="4" type="ORF">SKTS_32330</name>
</gene>
<feature type="transmembrane region" description="Helical" evidence="3">
    <location>
        <begin position="12"/>
        <end position="30"/>
    </location>
</feature>
<organism evidence="4 5">
    <name type="scientific">Sulfurimicrobium lacus</name>
    <dbReference type="NCBI Taxonomy" id="2715678"/>
    <lineage>
        <taxon>Bacteria</taxon>
        <taxon>Pseudomonadati</taxon>
        <taxon>Pseudomonadota</taxon>
        <taxon>Betaproteobacteria</taxon>
        <taxon>Nitrosomonadales</taxon>
        <taxon>Sulfuricellaceae</taxon>
        <taxon>Sulfurimicrobium</taxon>
    </lineage>
</organism>
<sequence length="614" mass="67810">MTHSLLILRQISAWITILALTLTVMLPGLHGEFIFDDNPNIVDNSAIQLETLNLDSLHASISGPTAGPLGRPISVISFALTYYFFGLDPFAFKAINLAIHAINGLLVAWLVKLLLRVSPGIQASEKTIVWLPIWVAAAWLIHPINVITVMLAVQRMALLSGMFLLLALICQLKAMSMPQGEKKSWAWVAAGWLLFWPLSILSKETGLLFPLYSLAIMLLLRSPSVTTLRRPSWAIPASLLSLPIIAITMLIILGGNWLESAYAMRPFTLSERLLTEARVLWFYAAQIITPNYASFGLYLDDFSLSTGILQPPTTLLSVIGWGATILGIWLFRNRQPLLCFGVAWFLVGHSLESTFLPLEIAQEYRNYIPSIGLVFAVGHLGLATLQKLDSDYRPLTIRMLAVTSILVLALFTWLRAGQMGNPLLGTQMEATRHPQSARANHAAALALIKAGYGGASDPIAGNNIRFYLQQSEMADPSFKFGYLGLIVWSCGSGRPVEKQWLDGLSDRLEHTPFAPKDYALPDLLFKPLISMPKCLSREDATKLFVAGANNPSIRKSLRARFLETAADYELLASADPHAAQGYLEMALALSPDNPELRRKLESFDFLKPHKNKAP</sequence>
<evidence type="ECO:0000256" key="2">
    <source>
        <dbReference type="ARBA" id="ARBA00022803"/>
    </source>
</evidence>
<feature type="transmembrane region" description="Helical" evidence="3">
    <location>
        <begin position="127"/>
        <end position="147"/>
    </location>
</feature>
<keyword evidence="3" id="KW-0812">Transmembrane</keyword>